<keyword evidence="4" id="KW-1185">Reference proteome</keyword>
<dbReference type="Proteomes" id="UP001262582">
    <property type="component" value="Unassembled WGS sequence"/>
</dbReference>
<sequence>MELLQHILVFITFTIALGYLITKFIWKPAFLTPSKGNNNKGKSCGVSDCGCH</sequence>
<evidence type="ECO:0000313" key="3">
    <source>
        <dbReference type="EMBL" id="MDT0675278.1"/>
    </source>
</evidence>
<dbReference type="RefSeq" id="WP_311501728.1">
    <property type="nucleotide sequence ID" value="NZ_JAVRHK010000001.1"/>
</dbReference>
<evidence type="ECO:0000313" key="4">
    <source>
        <dbReference type="Proteomes" id="UP001262582"/>
    </source>
</evidence>
<name>A0ABU3D177_9FLAO</name>
<keyword evidence="2" id="KW-0472">Membrane</keyword>
<feature type="region of interest" description="Disordered" evidence="1">
    <location>
        <begin position="32"/>
        <end position="52"/>
    </location>
</feature>
<proteinExistence type="predicted"/>
<feature type="transmembrane region" description="Helical" evidence="2">
    <location>
        <begin position="6"/>
        <end position="26"/>
    </location>
</feature>
<protein>
    <recommendedName>
        <fullName evidence="5">FeoB-associated Cys-rich membrane protein</fullName>
    </recommendedName>
</protein>
<comment type="caution">
    <text evidence="3">The sequence shown here is derived from an EMBL/GenBank/DDBJ whole genome shotgun (WGS) entry which is preliminary data.</text>
</comment>
<reference evidence="3 4" key="1">
    <citation type="submission" date="2023-09" db="EMBL/GenBank/DDBJ databases">
        <authorList>
            <person name="Rey-Velasco X."/>
        </authorList>
    </citation>
    <scope>NUCLEOTIDE SEQUENCE [LARGE SCALE GENOMIC DNA]</scope>
    <source>
        <strain evidence="3 4">F117</strain>
    </source>
</reference>
<dbReference type="EMBL" id="JAVRHK010000001">
    <property type="protein sequence ID" value="MDT0675278.1"/>
    <property type="molecule type" value="Genomic_DNA"/>
</dbReference>
<organism evidence="3 4">
    <name type="scientific">Autumnicola musiva</name>
    <dbReference type="NCBI Taxonomy" id="3075589"/>
    <lineage>
        <taxon>Bacteria</taxon>
        <taxon>Pseudomonadati</taxon>
        <taxon>Bacteroidota</taxon>
        <taxon>Flavobacteriia</taxon>
        <taxon>Flavobacteriales</taxon>
        <taxon>Flavobacteriaceae</taxon>
        <taxon>Autumnicola</taxon>
    </lineage>
</organism>
<keyword evidence="2" id="KW-1133">Transmembrane helix</keyword>
<accession>A0ABU3D177</accession>
<keyword evidence="2" id="KW-0812">Transmembrane</keyword>
<gene>
    <name evidence="3" type="ORF">RM539_01610</name>
</gene>
<evidence type="ECO:0008006" key="5">
    <source>
        <dbReference type="Google" id="ProtNLM"/>
    </source>
</evidence>
<evidence type="ECO:0000256" key="1">
    <source>
        <dbReference type="SAM" id="MobiDB-lite"/>
    </source>
</evidence>
<evidence type="ECO:0000256" key="2">
    <source>
        <dbReference type="SAM" id="Phobius"/>
    </source>
</evidence>